<protein>
    <recommendedName>
        <fullName evidence="2">TIR domain-containing protein</fullName>
    </recommendedName>
</protein>
<dbReference type="Proteomes" id="UP001341840">
    <property type="component" value="Unassembled WGS sequence"/>
</dbReference>
<gene>
    <name evidence="3" type="ORF">PIB30_025336</name>
</gene>
<keyword evidence="4" id="KW-1185">Reference proteome</keyword>
<keyword evidence="1" id="KW-0520">NAD</keyword>
<proteinExistence type="predicted"/>
<name>A0ABU6X7J2_9FABA</name>
<dbReference type="PANTHER" id="PTHR32009:SF155">
    <property type="entry name" value="DISEASE RESISTANCE PROTEIN (TIR-NBS-LRR CLASS)"/>
    <property type="match status" value="1"/>
</dbReference>
<evidence type="ECO:0000256" key="1">
    <source>
        <dbReference type="ARBA" id="ARBA00023027"/>
    </source>
</evidence>
<dbReference type="Gene3D" id="3.40.50.10140">
    <property type="entry name" value="Toll/interleukin-1 receptor homology (TIR) domain"/>
    <property type="match status" value="1"/>
</dbReference>
<dbReference type="Pfam" id="PF01582">
    <property type="entry name" value="TIR"/>
    <property type="match status" value="1"/>
</dbReference>
<dbReference type="EMBL" id="JASCZI010211541">
    <property type="protein sequence ID" value="MED6194089.1"/>
    <property type="molecule type" value="Genomic_DNA"/>
</dbReference>
<evidence type="ECO:0000259" key="2">
    <source>
        <dbReference type="PROSITE" id="PS50104"/>
    </source>
</evidence>
<dbReference type="SMART" id="SM00255">
    <property type="entry name" value="TIR"/>
    <property type="match status" value="1"/>
</dbReference>
<dbReference type="InterPro" id="IPR035897">
    <property type="entry name" value="Toll_tir_struct_dom_sf"/>
</dbReference>
<accession>A0ABU6X7J2</accession>
<dbReference type="PROSITE" id="PS50104">
    <property type="entry name" value="TIR"/>
    <property type="match status" value="1"/>
</dbReference>
<evidence type="ECO:0000313" key="3">
    <source>
        <dbReference type="EMBL" id="MED6194089.1"/>
    </source>
</evidence>
<organism evidence="3 4">
    <name type="scientific">Stylosanthes scabra</name>
    <dbReference type="NCBI Taxonomy" id="79078"/>
    <lineage>
        <taxon>Eukaryota</taxon>
        <taxon>Viridiplantae</taxon>
        <taxon>Streptophyta</taxon>
        <taxon>Embryophyta</taxon>
        <taxon>Tracheophyta</taxon>
        <taxon>Spermatophyta</taxon>
        <taxon>Magnoliopsida</taxon>
        <taxon>eudicotyledons</taxon>
        <taxon>Gunneridae</taxon>
        <taxon>Pentapetalae</taxon>
        <taxon>rosids</taxon>
        <taxon>fabids</taxon>
        <taxon>Fabales</taxon>
        <taxon>Fabaceae</taxon>
        <taxon>Papilionoideae</taxon>
        <taxon>50 kb inversion clade</taxon>
        <taxon>dalbergioids sensu lato</taxon>
        <taxon>Dalbergieae</taxon>
        <taxon>Pterocarpus clade</taxon>
        <taxon>Stylosanthes</taxon>
    </lineage>
</organism>
<feature type="domain" description="TIR" evidence="2">
    <location>
        <begin position="10"/>
        <end position="174"/>
    </location>
</feature>
<dbReference type="InterPro" id="IPR000157">
    <property type="entry name" value="TIR_dom"/>
</dbReference>
<reference evidence="3 4" key="1">
    <citation type="journal article" date="2023" name="Plants (Basel)">
        <title>Bridging the Gap: Combining Genomics and Transcriptomics Approaches to Understand Stylosanthes scabra, an Orphan Legume from the Brazilian Caatinga.</title>
        <authorList>
            <person name="Ferreira-Neto J.R.C."/>
            <person name="da Silva M.D."/>
            <person name="Binneck E."/>
            <person name="de Melo N.F."/>
            <person name="da Silva R.H."/>
            <person name="de Melo A.L.T.M."/>
            <person name="Pandolfi V."/>
            <person name="Bustamante F.O."/>
            <person name="Brasileiro-Vidal A.C."/>
            <person name="Benko-Iseppon A.M."/>
        </authorList>
    </citation>
    <scope>NUCLEOTIDE SEQUENCE [LARGE SCALE GENOMIC DNA]</scope>
    <source>
        <tissue evidence="3">Leaves</tissue>
    </source>
</reference>
<dbReference type="PANTHER" id="PTHR32009">
    <property type="entry name" value="TMV RESISTANCE PROTEIN N-LIKE"/>
    <property type="match status" value="1"/>
</dbReference>
<sequence length="250" mass="28750">MTTATTNTDTQYHVFLSFGGDTRYNFTSHLCGAIKRHHVKAYVDFNLRRGSDISSALISAIRGAPVAVVVLSEHTASSKWCLDEIVEIMDCRRTRNQIVVPIFYHVDPSHVRHQTGSYGVAFEEHMLNKEFIDKVPLWKEALKEMSNLSGWHCMPNMNEYELVENIAEDVGMIVQSNCLNVDRAREEFERQKVMLRELYKKNKITPDQTLHVWEIAKIANLAKDIGKASKLSEEIKKVIEEAFEEEKIKH</sequence>
<dbReference type="SUPFAM" id="SSF52200">
    <property type="entry name" value="Toll/Interleukin receptor TIR domain"/>
    <property type="match status" value="1"/>
</dbReference>
<evidence type="ECO:0000313" key="4">
    <source>
        <dbReference type="Proteomes" id="UP001341840"/>
    </source>
</evidence>
<comment type="caution">
    <text evidence="3">The sequence shown here is derived from an EMBL/GenBank/DDBJ whole genome shotgun (WGS) entry which is preliminary data.</text>
</comment>